<protein>
    <submittedName>
        <fullName evidence="4">Uncharacterized protein</fullName>
    </submittedName>
</protein>
<keyword evidence="2" id="KW-0939">Gibberellin signaling pathway</keyword>
<evidence type="ECO:0000313" key="5">
    <source>
        <dbReference type="Proteomes" id="UP000701853"/>
    </source>
</evidence>
<dbReference type="OrthoDB" id="625265at2759"/>
<dbReference type="Proteomes" id="UP000701853">
    <property type="component" value="Chromosome 6"/>
</dbReference>
<dbReference type="PANTHER" id="PTHR23201:SF67">
    <property type="entry name" value="GIBBERELLIN-REGULATED PROTEIN 11-LIKE"/>
    <property type="match status" value="1"/>
</dbReference>
<feature type="chain" id="PRO_5035220784" evidence="3">
    <location>
        <begin position="24"/>
        <end position="299"/>
    </location>
</feature>
<dbReference type="AlphaFoldDB" id="A0A8J5YSU7"/>
<dbReference type="EMBL" id="JAHUZN010000006">
    <property type="protein sequence ID" value="KAG8492134.1"/>
    <property type="molecule type" value="Genomic_DNA"/>
</dbReference>
<dbReference type="Pfam" id="PF02704">
    <property type="entry name" value="GASA"/>
    <property type="match status" value="2"/>
</dbReference>
<dbReference type="GO" id="GO:0009740">
    <property type="term" value="P:gibberellic acid mediated signaling pathway"/>
    <property type="evidence" value="ECO:0007669"/>
    <property type="project" value="UniProtKB-KW"/>
</dbReference>
<feature type="signal peptide" evidence="3">
    <location>
        <begin position="1"/>
        <end position="23"/>
    </location>
</feature>
<evidence type="ECO:0000256" key="2">
    <source>
        <dbReference type="ARBA" id="ARBA00022941"/>
    </source>
</evidence>
<evidence type="ECO:0000256" key="1">
    <source>
        <dbReference type="ARBA" id="ARBA00010582"/>
    </source>
</evidence>
<keyword evidence="5" id="KW-1185">Reference proteome</keyword>
<dbReference type="PANTHER" id="PTHR23201">
    <property type="entry name" value="EXTENSIN, PROLINE-RICH PROTEIN"/>
    <property type="match status" value="1"/>
</dbReference>
<proteinExistence type="inferred from homology"/>
<comment type="caution">
    <text evidence="4">The sequence shown here is derived from an EMBL/GenBank/DDBJ whole genome shotgun (WGS) entry which is preliminary data.</text>
</comment>
<dbReference type="InterPro" id="IPR003854">
    <property type="entry name" value="GASA"/>
</dbReference>
<comment type="similarity">
    <text evidence="1">Belongs to the GASA family.</text>
</comment>
<evidence type="ECO:0000313" key="4">
    <source>
        <dbReference type="EMBL" id="KAG8492134.1"/>
    </source>
</evidence>
<name>A0A8J5YSU7_9ROSI</name>
<evidence type="ECO:0000256" key="3">
    <source>
        <dbReference type="SAM" id="SignalP"/>
    </source>
</evidence>
<reference evidence="4 5" key="1">
    <citation type="journal article" date="2021" name="bioRxiv">
        <title>The Gossypium anomalum genome as a resource for cotton improvement and evolutionary analysis of hybrid incompatibility.</title>
        <authorList>
            <person name="Grover C.E."/>
            <person name="Yuan D."/>
            <person name="Arick M.A."/>
            <person name="Miller E.R."/>
            <person name="Hu G."/>
            <person name="Peterson D.G."/>
            <person name="Wendel J.F."/>
            <person name="Udall J.A."/>
        </authorList>
    </citation>
    <scope>NUCLEOTIDE SEQUENCE [LARGE SCALE GENOMIC DNA]</scope>
    <source>
        <strain evidence="4">JFW-Udall</strain>
        <tissue evidence="4">Leaf</tissue>
    </source>
</reference>
<keyword evidence="3" id="KW-0732">Signal</keyword>
<organism evidence="4 5">
    <name type="scientific">Gossypium anomalum</name>
    <dbReference type="NCBI Taxonomy" id="47600"/>
    <lineage>
        <taxon>Eukaryota</taxon>
        <taxon>Viridiplantae</taxon>
        <taxon>Streptophyta</taxon>
        <taxon>Embryophyta</taxon>
        <taxon>Tracheophyta</taxon>
        <taxon>Spermatophyta</taxon>
        <taxon>Magnoliopsida</taxon>
        <taxon>eudicotyledons</taxon>
        <taxon>Gunneridae</taxon>
        <taxon>Pentapetalae</taxon>
        <taxon>rosids</taxon>
        <taxon>malvids</taxon>
        <taxon>Malvales</taxon>
        <taxon>Malvaceae</taxon>
        <taxon>Malvoideae</taxon>
        <taxon>Gossypium</taxon>
    </lineage>
</organism>
<sequence>MAIFKAFIASLLISLLLLQLVAADQLVTSAGKNKGTAPPKKIDCGGACAARCRLSSRPHLCKRACGTCCARCNCVPPGTAGNQEMCPCYASLTTHGGRRKNAQQILRHVNGSVHDGGALVLKGGNEWPDHILAYVSGILTTFCWSDILWNGHDNSQSGIFHQNKLQLNWLSPKDAVKEKFTVLDNVQWFEVLEATMAISNTLLATLLISLLLLLGFVESSSDPMVITNMVEQSFTDDKIDCDEACKERCKLSSRPNLCKRACGTCCDRCNCVPPGTSGNYDVCPCYRDMTTHGGKHKCP</sequence>
<gene>
    <name evidence="4" type="ORF">CXB51_015749</name>
</gene>
<accession>A0A8J5YSU7</accession>